<evidence type="ECO:0000259" key="5">
    <source>
        <dbReference type="PROSITE" id="PS51352"/>
    </source>
</evidence>
<dbReference type="SUPFAM" id="SSF52833">
    <property type="entry name" value="Thioredoxin-like"/>
    <property type="match status" value="1"/>
</dbReference>
<dbReference type="CDD" id="cd02966">
    <property type="entry name" value="TlpA_like_family"/>
    <property type="match status" value="1"/>
</dbReference>
<keyword evidence="3" id="KW-0676">Redox-active center</keyword>
<dbReference type="PANTHER" id="PTHR42852">
    <property type="entry name" value="THIOL:DISULFIDE INTERCHANGE PROTEIN DSBE"/>
    <property type="match status" value="1"/>
</dbReference>
<reference evidence="6 7" key="1">
    <citation type="submission" date="2018-08" db="EMBL/GenBank/DDBJ databases">
        <title>Wenzhouxiangella salilacus sp. nov., a novel bacterium isolated from a saline lake in Xinjiang Province, China.</title>
        <authorList>
            <person name="Han S."/>
        </authorList>
    </citation>
    <scope>NUCLEOTIDE SEQUENCE [LARGE SCALE GENOMIC DNA]</scope>
    <source>
        <strain evidence="6 7">XDB06</strain>
    </source>
</reference>
<feature type="domain" description="Thioredoxin" evidence="5">
    <location>
        <begin position="42"/>
        <end position="184"/>
    </location>
</feature>
<dbReference type="InterPro" id="IPR017937">
    <property type="entry name" value="Thioredoxin_CS"/>
</dbReference>
<dbReference type="Proteomes" id="UP000260351">
    <property type="component" value="Unassembled WGS sequence"/>
</dbReference>
<protein>
    <submittedName>
        <fullName evidence="6">TlpA family protein disulfide reductase</fullName>
    </submittedName>
</protein>
<dbReference type="Pfam" id="PF08534">
    <property type="entry name" value="Redoxin"/>
    <property type="match status" value="1"/>
</dbReference>
<name>A0A3E1K509_9GAMM</name>
<evidence type="ECO:0000313" key="7">
    <source>
        <dbReference type="Proteomes" id="UP000260351"/>
    </source>
</evidence>
<proteinExistence type="predicted"/>
<dbReference type="Gene3D" id="3.40.30.10">
    <property type="entry name" value="Glutaredoxin"/>
    <property type="match status" value="1"/>
</dbReference>
<sequence length="193" mass="22393">MPLDVVRNKHHRRYRGMSRFQFVLPFAVALFLLSAAHAEMPFQPGGEPPEMLGRDQSGTNVTLDDFPDRVRVVTFWASWCGPCLTEIDVMEQLAGQVPDSDLRVIAVNVHERNPVRVRRMLRRLDDPNLLYTEDRRDIIVDRYDIESIPLMMMIDHHGEIRYVHQGYGESKLDQIIEELNGLLVEQAKDRREG</sequence>
<evidence type="ECO:0000256" key="4">
    <source>
        <dbReference type="SAM" id="SignalP"/>
    </source>
</evidence>
<dbReference type="GO" id="GO:0030313">
    <property type="term" value="C:cell envelope"/>
    <property type="evidence" value="ECO:0007669"/>
    <property type="project" value="UniProtKB-SubCell"/>
</dbReference>
<feature type="signal peptide" evidence="4">
    <location>
        <begin position="1"/>
        <end position="38"/>
    </location>
</feature>
<dbReference type="GO" id="GO:0015036">
    <property type="term" value="F:disulfide oxidoreductase activity"/>
    <property type="evidence" value="ECO:0007669"/>
    <property type="project" value="UniProtKB-ARBA"/>
</dbReference>
<comment type="subcellular location">
    <subcellularLocation>
        <location evidence="1">Cell envelope</location>
    </subcellularLocation>
</comment>
<dbReference type="InterPro" id="IPR050553">
    <property type="entry name" value="Thioredoxin_ResA/DsbE_sf"/>
</dbReference>
<evidence type="ECO:0000256" key="1">
    <source>
        <dbReference type="ARBA" id="ARBA00004196"/>
    </source>
</evidence>
<keyword evidence="4" id="KW-0732">Signal</keyword>
<dbReference type="EMBL" id="QUZK01000052">
    <property type="protein sequence ID" value="RFF29147.1"/>
    <property type="molecule type" value="Genomic_DNA"/>
</dbReference>
<dbReference type="PROSITE" id="PS51352">
    <property type="entry name" value="THIOREDOXIN_2"/>
    <property type="match status" value="1"/>
</dbReference>
<dbReference type="InterPro" id="IPR013740">
    <property type="entry name" value="Redoxin"/>
</dbReference>
<dbReference type="PROSITE" id="PS00194">
    <property type="entry name" value="THIOREDOXIN_1"/>
    <property type="match status" value="1"/>
</dbReference>
<gene>
    <name evidence="6" type="ORF">DZC52_14955</name>
</gene>
<keyword evidence="2" id="KW-0201">Cytochrome c-type biogenesis</keyword>
<feature type="chain" id="PRO_5017619004" evidence="4">
    <location>
        <begin position="39"/>
        <end position="193"/>
    </location>
</feature>
<dbReference type="InterPro" id="IPR013766">
    <property type="entry name" value="Thioredoxin_domain"/>
</dbReference>
<comment type="caution">
    <text evidence="6">The sequence shown here is derived from an EMBL/GenBank/DDBJ whole genome shotgun (WGS) entry which is preliminary data.</text>
</comment>
<accession>A0A3E1K509</accession>
<dbReference type="AlphaFoldDB" id="A0A3E1K509"/>
<evidence type="ECO:0000256" key="3">
    <source>
        <dbReference type="ARBA" id="ARBA00023284"/>
    </source>
</evidence>
<keyword evidence="7" id="KW-1185">Reference proteome</keyword>
<organism evidence="6 7">
    <name type="scientific">Wenzhouxiangella sediminis</name>
    <dbReference type="NCBI Taxonomy" id="1792836"/>
    <lineage>
        <taxon>Bacteria</taxon>
        <taxon>Pseudomonadati</taxon>
        <taxon>Pseudomonadota</taxon>
        <taxon>Gammaproteobacteria</taxon>
        <taxon>Chromatiales</taxon>
        <taxon>Wenzhouxiangellaceae</taxon>
        <taxon>Wenzhouxiangella</taxon>
    </lineage>
</organism>
<evidence type="ECO:0000256" key="2">
    <source>
        <dbReference type="ARBA" id="ARBA00022748"/>
    </source>
</evidence>
<evidence type="ECO:0000313" key="6">
    <source>
        <dbReference type="EMBL" id="RFF29147.1"/>
    </source>
</evidence>
<dbReference type="OrthoDB" id="9788279at2"/>
<dbReference type="InterPro" id="IPR036249">
    <property type="entry name" value="Thioredoxin-like_sf"/>
</dbReference>
<dbReference type="PANTHER" id="PTHR42852:SF17">
    <property type="entry name" value="THIOREDOXIN-LIKE PROTEIN HI_1115"/>
    <property type="match status" value="1"/>
</dbReference>
<dbReference type="GO" id="GO:0017004">
    <property type="term" value="P:cytochrome complex assembly"/>
    <property type="evidence" value="ECO:0007669"/>
    <property type="project" value="UniProtKB-KW"/>
</dbReference>